<dbReference type="Proteomes" id="UP000011715">
    <property type="component" value="Unassembled WGS sequence"/>
</dbReference>
<keyword evidence="3" id="KW-1185">Reference proteome</keyword>
<reference evidence="2" key="5">
    <citation type="submission" date="2015-06" db="UniProtKB">
        <authorList>
            <consortium name="EnsemblFungi"/>
        </authorList>
    </citation>
    <scope>IDENTIFICATION</scope>
    <source>
        <strain evidence="2">ATCC 64411</strain>
    </source>
</reference>
<protein>
    <submittedName>
        <fullName evidence="1 2">Uncharacterized protein</fullName>
    </submittedName>
</protein>
<dbReference type="AlphaFoldDB" id="A0A0C4EFY1"/>
<reference evidence="1" key="3">
    <citation type="submission" date="2011-03" db="EMBL/GenBank/DDBJ databases">
        <title>Annotation of Magnaporthe poae ATCC 64411.</title>
        <authorList>
            <person name="Ma L.-J."/>
            <person name="Dead R."/>
            <person name="Young S.K."/>
            <person name="Zeng Q."/>
            <person name="Gargeya S."/>
            <person name="Fitzgerald M."/>
            <person name="Haas B."/>
            <person name="Abouelleil A."/>
            <person name="Alvarado L."/>
            <person name="Arachchi H.M."/>
            <person name="Berlin A."/>
            <person name="Brown A."/>
            <person name="Chapman S.B."/>
            <person name="Chen Z."/>
            <person name="Dunbar C."/>
            <person name="Freedman E."/>
            <person name="Gearin G."/>
            <person name="Gellesch M."/>
            <person name="Goldberg J."/>
            <person name="Griggs A."/>
            <person name="Gujja S."/>
            <person name="Heiman D."/>
            <person name="Howarth C."/>
            <person name="Larson L."/>
            <person name="Lui A."/>
            <person name="MacDonald P.J.P."/>
            <person name="Mehta T."/>
            <person name="Montmayeur A."/>
            <person name="Murphy C."/>
            <person name="Neiman D."/>
            <person name="Pearson M."/>
            <person name="Priest M."/>
            <person name="Roberts A."/>
            <person name="Saif S."/>
            <person name="Shea T."/>
            <person name="Shenoy N."/>
            <person name="Sisk P."/>
            <person name="Stolte C."/>
            <person name="Sykes S."/>
            <person name="Yandava C."/>
            <person name="Wortman J."/>
            <person name="Nusbaum C."/>
            <person name="Birren B."/>
        </authorList>
    </citation>
    <scope>NUCLEOTIDE SEQUENCE</scope>
    <source>
        <strain evidence="1">ATCC 64411</strain>
    </source>
</reference>
<proteinExistence type="predicted"/>
<organism evidence="2 3">
    <name type="scientific">Magnaporthiopsis poae (strain ATCC 64411 / 73-15)</name>
    <name type="common">Kentucky bluegrass fungus</name>
    <name type="synonym">Magnaporthe poae</name>
    <dbReference type="NCBI Taxonomy" id="644358"/>
    <lineage>
        <taxon>Eukaryota</taxon>
        <taxon>Fungi</taxon>
        <taxon>Dikarya</taxon>
        <taxon>Ascomycota</taxon>
        <taxon>Pezizomycotina</taxon>
        <taxon>Sordariomycetes</taxon>
        <taxon>Sordariomycetidae</taxon>
        <taxon>Magnaporthales</taxon>
        <taxon>Magnaporthaceae</taxon>
        <taxon>Magnaporthiopsis</taxon>
    </lineage>
</organism>
<dbReference type="EMBL" id="GL876984">
    <property type="protein sequence ID" value="KLU92704.1"/>
    <property type="molecule type" value="Genomic_DNA"/>
</dbReference>
<evidence type="ECO:0000313" key="3">
    <source>
        <dbReference type="Proteomes" id="UP000011715"/>
    </source>
</evidence>
<evidence type="ECO:0000313" key="2">
    <source>
        <dbReference type="EnsemblFungi" id="MAPG_11691T0"/>
    </source>
</evidence>
<accession>A0A0C4EFY1</accession>
<sequence length="105" mass="12008">MSCSMIRVAFTDTVTTTVPPLAADDFSQFKTPRNLTGKEHYEAYLNLVGRTHGLRVEDDPARYDLWTLYAVRSSLVVSMLWTDHKEMRRDAIKSMRYLTAKYGGA</sequence>
<dbReference type="VEuPathDB" id="FungiDB:MAPG_11691"/>
<dbReference type="EnsemblFungi" id="MAPG_11691T0">
    <property type="protein sequence ID" value="MAPG_11691T0"/>
    <property type="gene ID" value="MAPG_11691"/>
</dbReference>
<reference evidence="2" key="4">
    <citation type="journal article" date="2015" name="G3 (Bethesda)">
        <title>Genome sequences of three phytopathogenic species of the Magnaporthaceae family of fungi.</title>
        <authorList>
            <person name="Okagaki L.H."/>
            <person name="Nunes C.C."/>
            <person name="Sailsbery J."/>
            <person name="Clay B."/>
            <person name="Brown D."/>
            <person name="John T."/>
            <person name="Oh Y."/>
            <person name="Young N."/>
            <person name="Fitzgerald M."/>
            <person name="Haas B.J."/>
            <person name="Zeng Q."/>
            <person name="Young S."/>
            <person name="Adiconis X."/>
            <person name="Fan L."/>
            <person name="Levin J.Z."/>
            <person name="Mitchell T.K."/>
            <person name="Okubara P.A."/>
            <person name="Farman M.L."/>
            <person name="Kohn L.M."/>
            <person name="Birren B."/>
            <person name="Ma L.-J."/>
            <person name="Dean R.A."/>
        </authorList>
    </citation>
    <scope>NUCLEOTIDE SEQUENCE</scope>
    <source>
        <strain evidence="2">ATCC 64411 / 73-15</strain>
    </source>
</reference>
<name>A0A0C4EFY1_MAGP6</name>
<reference evidence="1" key="2">
    <citation type="submission" date="2010-05" db="EMBL/GenBank/DDBJ databases">
        <title>The Genome Sequence of Magnaporthe poae strain ATCC 64411.</title>
        <authorList>
            <consortium name="The Broad Institute Genome Sequencing Platform"/>
            <consortium name="Broad Institute Genome Sequencing Center for Infectious Disease"/>
            <person name="Ma L.-J."/>
            <person name="Dead R."/>
            <person name="Young S."/>
            <person name="Zeng Q."/>
            <person name="Koehrsen M."/>
            <person name="Alvarado L."/>
            <person name="Berlin A."/>
            <person name="Chapman S.B."/>
            <person name="Chen Z."/>
            <person name="Freedman E."/>
            <person name="Gellesch M."/>
            <person name="Goldberg J."/>
            <person name="Griggs A."/>
            <person name="Gujja S."/>
            <person name="Heilman E.R."/>
            <person name="Heiman D."/>
            <person name="Hepburn T."/>
            <person name="Howarth C."/>
            <person name="Jen D."/>
            <person name="Larson L."/>
            <person name="Mehta T."/>
            <person name="Neiman D."/>
            <person name="Pearson M."/>
            <person name="Roberts A."/>
            <person name="Saif S."/>
            <person name="Shea T."/>
            <person name="Shenoy N."/>
            <person name="Sisk P."/>
            <person name="Stolte C."/>
            <person name="Sykes S."/>
            <person name="Walk T."/>
            <person name="White J."/>
            <person name="Yandava C."/>
            <person name="Haas B."/>
            <person name="Nusbaum C."/>
            <person name="Birren B."/>
        </authorList>
    </citation>
    <scope>NUCLEOTIDE SEQUENCE</scope>
    <source>
        <strain evidence="1">ATCC 64411</strain>
    </source>
</reference>
<dbReference type="OrthoDB" id="5772781at2759"/>
<reference evidence="3" key="1">
    <citation type="submission" date="2010-05" db="EMBL/GenBank/DDBJ databases">
        <title>The genome sequence of Magnaporthe poae strain ATCC 64411.</title>
        <authorList>
            <person name="Ma L.-J."/>
            <person name="Dead R."/>
            <person name="Young S."/>
            <person name="Zeng Q."/>
            <person name="Koehrsen M."/>
            <person name="Alvarado L."/>
            <person name="Berlin A."/>
            <person name="Chapman S.B."/>
            <person name="Chen Z."/>
            <person name="Freedman E."/>
            <person name="Gellesch M."/>
            <person name="Goldberg J."/>
            <person name="Griggs A."/>
            <person name="Gujja S."/>
            <person name="Heilman E.R."/>
            <person name="Heiman D."/>
            <person name="Hepburn T."/>
            <person name="Howarth C."/>
            <person name="Jen D."/>
            <person name="Larson L."/>
            <person name="Mehta T."/>
            <person name="Neiman D."/>
            <person name="Pearson M."/>
            <person name="Roberts A."/>
            <person name="Saif S."/>
            <person name="Shea T."/>
            <person name="Shenoy N."/>
            <person name="Sisk P."/>
            <person name="Stolte C."/>
            <person name="Sykes S."/>
            <person name="Walk T."/>
            <person name="White J."/>
            <person name="Yandava C."/>
            <person name="Haas B."/>
            <person name="Nusbaum C."/>
            <person name="Birren B."/>
        </authorList>
    </citation>
    <scope>NUCLEOTIDE SEQUENCE [LARGE SCALE GENOMIC DNA]</scope>
    <source>
        <strain evidence="3">ATCC 64411 / 73-15</strain>
    </source>
</reference>
<gene>
    <name evidence="1" type="ORF">MAPG_11691</name>
</gene>
<evidence type="ECO:0000313" key="1">
    <source>
        <dbReference type="EMBL" id="KLU92704.1"/>
    </source>
</evidence>
<dbReference type="EMBL" id="ADBL01002882">
    <property type="status" value="NOT_ANNOTATED_CDS"/>
    <property type="molecule type" value="Genomic_DNA"/>
</dbReference>